<dbReference type="Proteomes" id="UP000606870">
    <property type="component" value="Unassembled WGS sequence"/>
</dbReference>
<comment type="subcellular location">
    <subcellularLocation>
        <location evidence="1">Cell membrane</location>
        <topology evidence="1">Multi-pass membrane protein</topology>
    </subcellularLocation>
</comment>
<comment type="caution">
    <text evidence="8">The sequence shown here is derived from an EMBL/GenBank/DDBJ whole genome shotgun (WGS) entry which is preliminary data.</text>
</comment>
<gene>
    <name evidence="8" type="ORF">H8J70_06320</name>
</gene>
<evidence type="ECO:0000256" key="1">
    <source>
        <dbReference type="ARBA" id="ARBA00004651"/>
    </source>
</evidence>
<protein>
    <submittedName>
        <fullName evidence="8">MFS transporter</fullName>
    </submittedName>
</protein>
<evidence type="ECO:0000256" key="5">
    <source>
        <dbReference type="ARBA" id="ARBA00023136"/>
    </source>
</evidence>
<feature type="transmembrane region" description="Helical" evidence="6">
    <location>
        <begin position="9"/>
        <end position="25"/>
    </location>
</feature>
<dbReference type="Pfam" id="PF07690">
    <property type="entry name" value="MFS_1"/>
    <property type="match status" value="1"/>
</dbReference>
<dbReference type="PANTHER" id="PTHR43791:SF100">
    <property type="entry name" value="SUGAR TRANSPORTER"/>
    <property type="match status" value="1"/>
</dbReference>
<evidence type="ECO:0000256" key="2">
    <source>
        <dbReference type="ARBA" id="ARBA00022448"/>
    </source>
</evidence>
<evidence type="ECO:0000256" key="3">
    <source>
        <dbReference type="ARBA" id="ARBA00022692"/>
    </source>
</evidence>
<evidence type="ECO:0000256" key="6">
    <source>
        <dbReference type="SAM" id="Phobius"/>
    </source>
</evidence>
<keyword evidence="3 6" id="KW-0812">Transmembrane</keyword>
<feature type="transmembrane region" description="Helical" evidence="6">
    <location>
        <begin position="355"/>
        <end position="377"/>
    </location>
</feature>
<proteinExistence type="predicted"/>
<name>A0ABR6VHT8_9FIRM</name>
<feature type="transmembrane region" description="Helical" evidence="6">
    <location>
        <begin position="167"/>
        <end position="186"/>
    </location>
</feature>
<dbReference type="SUPFAM" id="SSF103473">
    <property type="entry name" value="MFS general substrate transporter"/>
    <property type="match status" value="1"/>
</dbReference>
<organism evidence="8 9">
    <name type="scientific">Megasphaera hominis</name>
    <dbReference type="NCBI Taxonomy" id="159836"/>
    <lineage>
        <taxon>Bacteria</taxon>
        <taxon>Bacillati</taxon>
        <taxon>Bacillota</taxon>
        <taxon>Negativicutes</taxon>
        <taxon>Veillonellales</taxon>
        <taxon>Veillonellaceae</taxon>
        <taxon>Megasphaera</taxon>
    </lineage>
</organism>
<feature type="transmembrane region" description="Helical" evidence="6">
    <location>
        <begin position="231"/>
        <end position="251"/>
    </location>
</feature>
<evidence type="ECO:0000313" key="9">
    <source>
        <dbReference type="Proteomes" id="UP000606870"/>
    </source>
</evidence>
<feature type="transmembrane region" description="Helical" evidence="6">
    <location>
        <begin position="103"/>
        <end position="124"/>
    </location>
</feature>
<evidence type="ECO:0000256" key="4">
    <source>
        <dbReference type="ARBA" id="ARBA00022989"/>
    </source>
</evidence>
<feature type="transmembrane region" description="Helical" evidence="6">
    <location>
        <begin position="45"/>
        <end position="66"/>
    </location>
</feature>
<dbReference type="RefSeq" id="WP_186503015.1">
    <property type="nucleotide sequence ID" value="NZ_JACOGK010000015.1"/>
</dbReference>
<feature type="transmembrane region" description="Helical" evidence="6">
    <location>
        <begin position="263"/>
        <end position="285"/>
    </location>
</feature>
<dbReference type="EMBL" id="JACOGK010000015">
    <property type="protein sequence ID" value="MBC3536860.1"/>
    <property type="molecule type" value="Genomic_DNA"/>
</dbReference>
<sequence>MNAVPKKRWFRILPAVFLMYCINMIDRNNIGFAFPGMESDLGIGATYAGLAGGIFAIGYLFLQVPGGLWAERWSAKKLIAVALIAWGLFAGLTGFIQNVTQLLIVRFMIGFVEGCILPAIVLLLKRWFPFDERARANGIWMLSIPFAAMIMSPICGFILTYATWREMFWIEGAFPIIFCIIWMLCITDHPKDAKWLSEEERDYLMNAAAKEESKIATKGMSIKDALKTRNVIILIAIWFLTQTGFAGYSIWLPTMMRDLTGSSQMLVGLLTSVPWFFAMIMLMLNSRHSDKTGERRFHMIVPAVSSALFLLLSTYLASTGNVTAAVISLICCGGLIQCYYGIWWAIPTTFLTADVLAVTLGVINAVGNLGGFFGPWLFGYFTTVTGSSLGGMVFLVTASIIAPLLLLLLKKDIGKTEVSAARKATGKVELQ</sequence>
<keyword evidence="5 6" id="KW-0472">Membrane</keyword>
<reference evidence="8 9" key="1">
    <citation type="submission" date="2020-08" db="EMBL/GenBank/DDBJ databases">
        <authorList>
            <person name="Liu C."/>
            <person name="Sun Q."/>
        </authorList>
    </citation>
    <scope>NUCLEOTIDE SEQUENCE [LARGE SCALE GENOMIC DNA]</scope>
    <source>
        <strain evidence="8 9">NSJ-59</strain>
    </source>
</reference>
<dbReference type="InterPro" id="IPR011701">
    <property type="entry name" value="MFS"/>
</dbReference>
<dbReference type="Gene3D" id="1.20.1250.20">
    <property type="entry name" value="MFS general substrate transporter like domains"/>
    <property type="match status" value="2"/>
</dbReference>
<feature type="transmembrane region" description="Helical" evidence="6">
    <location>
        <begin position="389"/>
        <end position="409"/>
    </location>
</feature>
<dbReference type="PROSITE" id="PS50850">
    <property type="entry name" value="MFS"/>
    <property type="match status" value="1"/>
</dbReference>
<evidence type="ECO:0000313" key="8">
    <source>
        <dbReference type="EMBL" id="MBC3536860.1"/>
    </source>
</evidence>
<feature type="transmembrane region" description="Helical" evidence="6">
    <location>
        <begin position="78"/>
        <end position="97"/>
    </location>
</feature>
<keyword evidence="9" id="KW-1185">Reference proteome</keyword>
<evidence type="ECO:0000259" key="7">
    <source>
        <dbReference type="PROSITE" id="PS50850"/>
    </source>
</evidence>
<dbReference type="PANTHER" id="PTHR43791">
    <property type="entry name" value="PERMEASE-RELATED"/>
    <property type="match status" value="1"/>
</dbReference>
<feature type="domain" description="Major facilitator superfamily (MFS) profile" evidence="7">
    <location>
        <begin position="12"/>
        <end position="414"/>
    </location>
</feature>
<dbReference type="InterPro" id="IPR020846">
    <property type="entry name" value="MFS_dom"/>
</dbReference>
<dbReference type="InterPro" id="IPR036259">
    <property type="entry name" value="MFS_trans_sf"/>
</dbReference>
<accession>A0ABR6VHT8</accession>
<feature type="transmembrane region" description="Helical" evidence="6">
    <location>
        <begin position="322"/>
        <end position="343"/>
    </location>
</feature>
<feature type="transmembrane region" description="Helical" evidence="6">
    <location>
        <begin position="136"/>
        <end position="161"/>
    </location>
</feature>
<feature type="transmembrane region" description="Helical" evidence="6">
    <location>
        <begin position="297"/>
        <end position="316"/>
    </location>
</feature>
<keyword evidence="2" id="KW-0813">Transport</keyword>
<keyword evidence="4 6" id="KW-1133">Transmembrane helix</keyword>
<dbReference type="CDD" id="cd17319">
    <property type="entry name" value="MFS_ExuT_GudP_like"/>
    <property type="match status" value="1"/>
</dbReference>